<dbReference type="Pfam" id="PF13487">
    <property type="entry name" value="HD_5"/>
    <property type="match status" value="1"/>
</dbReference>
<dbReference type="Gene3D" id="1.10.3210.10">
    <property type="entry name" value="Hypothetical protein af1432"/>
    <property type="match status" value="1"/>
</dbReference>
<dbReference type="InterPro" id="IPR037522">
    <property type="entry name" value="HD_GYP_dom"/>
</dbReference>
<accession>A0ABM8UD86</accession>
<protein>
    <submittedName>
        <fullName evidence="2">Cyclic di-GMP phosphodiesterase</fullName>
        <ecNumber evidence="2">3.1.4.-</ecNumber>
    </submittedName>
</protein>
<keyword evidence="2" id="KW-0378">Hydrolase</keyword>
<dbReference type="RefSeq" id="WP_215219600.1">
    <property type="nucleotide sequence ID" value="NZ_OU015430.1"/>
</dbReference>
<dbReference type="Proteomes" id="UP000680116">
    <property type="component" value="Chromosome"/>
</dbReference>
<organism evidence="2 3">
    <name type="scientific">Novilysobacter luteus</name>
    <dbReference type="NCBI Taxonomy" id="2822368"/>
    <lineage>
        <taxon>Bacteria</taxon>
        <taxon>Pseudomonadati</taxon>
        <taxon>Pseudomonadota</taxon>
        <taxon>Gammaproteobacteria</taxon>
        <taxon>Lysobacterales</taxon>
        <taxon>Lysobacteraceae</taxon>
        <taxon>Novilysobacter</taxon>
    </lineage>
</organism>
<feature type="domain" description="HD-GYP" evidence="1">
    <location>
        <begin position="139"/>
        <end position="336"/>
    </location>
</feature>
<dbReference type="PROSITE" id="PS51832">
    <property type="entry name" value="HD_GYP"/>
    <property type="match status" value="1"/>
</dbReference>
<dbReference type="PANTHER" id="PTHR43155">
    <property type="entry name" value="CYCLIC DI-GMP PHOSPHODIESTERASE PA4108-RELATED"/>
    <property type="match status" value="1"/>
</dbReference>
<reference evidence="2 3" key="1">
    <citation type="submission" date="2021-04" db="EMBL/GenBank/DDBJ databases">
        <authorList>
            <person name="Rodrigo-Torres L."/>
            <person name="Arahal R. D."/>
            <person name="Lucena T."/>
        </authorList>
    </citation>
    <scope>NUCLEOTIDE SEQUENCE [LARGE SCALE GENOMIC DNA]</scope>
    <source>
        <strain evidence="2 3">CECT 30171</strain>
    </source>
</reference>
<name>A0ABM8UD86_9GAMM</name>
<dbReference type="EC" id="3.1.4.-" evidence="2"/>
<evidence type="ECO:0000313" key="2">
    <source>
        <dbReference type="EMBL" id="CAG4969910.1"/>
    </source>
</evidence>
<dbReference type="PANTHER" id="PTHR43155:SF2">
    <property type="entry name" value="CYCLIC DI-GMP PHOSPHODIESTERASE PA4108"/>
    <property type="match status" value="1"/>
</dbReference>
<proteinExistence type="predicted"/>
<evidence type="ECO:0000313" key="3">
    <source>
        <dbReference type="Proteomes" id="UP000680116"/>
    </source>
</evidence>
<dbReference type="EMBL" id="OU015430">
    <property type="protein sequence ID" value="CAG4969910.1"/>
    <property type="molecule type" value="Genomic_DNA"/>
</dbReference>
<evidence type="ECO:0000259" key="1">
    <source>
        <dbReference type="PROSITE" id="PS51832"/>
    </source>
</evidence>
<dbReference type="CDD" id="cd00077">
    <property type="entry name" value="HDc"/>
    <property type="match status" value="1"/>
</dbReference>
<dbReference type="Pfam" id="PF11871">
    <property type="entry name" value="DUF3391"/>
    <property type="match status" value="1"/>
</dbReference>
<dbReference type="InterPro" id="IPR003607">
    <property type="entry name" value="HD/PDEase_dom"/>
</dbReference>
<dbReference type="InterPro" id="IPR021812">
    <property type="entry name" value="DUF3391"/>
</dbReference>
<dbReference type="GO" id="GO:0016787">
    <property type="term" value="F:hydrolase activity"/>
    <property type="evidence" value="ECO:0007669"/>
    <property type="project" value="UniProtKB-KW"/>
</dbReference>
<keyword evidence="3" id="KW-1185">Reference proteome</keyword>
<dbReference type="SUPFAM" id="SSF109604">
    <property type="entry name" value="HD-domain/PDEase-like"/>
    <property type="match status" value="1"/>
</dbReference>
<gene>
    <name evidence="2" type="ORF">LYB30171_00617</name>
</gene>
<sequence length="408" mass="45090">MKLQELKISPDQVQAGMYVCRLDRPWVEAPFPLQGFLVEAHDQVAWLRAHCGTVWIDVERGLAPPDAQVSRRPPPKLAGDELLGGKRYTDQVDFDAELPGAREAHATATRLAARILEDVEAGQKLAVADVRAAAEPIVRSVLRNADTLFWVNTLQQHSRYAYSHAINCCALAAAFGRHLGLPESLLVDLASGGLLLDVGKAKLPDALLSHDGPMDARAMGEVRTHVELASRILDESGDDHSAEVREMIRTHHERWNGSGYPRRLVGHQIPLSGRMAAIIDSFDAMTSVRPHAAPLARHQALQELYRERDRLYQGELVEQFTGCLGVYPTGSLVELSTGEVAVVMTQNPSRRLRPRVMLLTDADKRLRDEFSPLDLMRQTEGIPISQQVNITRPLPVGAHGLDPAELFL</sequence>